<proteinExistence type="predicted"/>
<evidence type="ECO:0000313" key="3">
    <source>
        <dbReference type="WBParaSite" id="ASIM_0000832001-mRNA-1"/>
    </source>
</evidence>
<protein>
    <submittedName>
        <fullName evidence="3">Transposase</fullName>
    </submittedName>
</protein>
<dbReference type="EMBL" id="UYRR01020970">
    <property type="protein sequence ID" value="VDK30740.1"/>
    <property type="molecule type" value="Genomic_DNA"/>
</dbReference>
<evidence type="ECO:0000313" key="2">
    <source>
        <dbReference type="Proteomes" id="UP000267096"/>
    </source>
</evidence>
<organism evidence="3">
    <name type="scientific">Anisakis simplex</name>
    <name type="common">Herring worm</name>
    <dbReference type="NCBI Taxonomy" id="6269"/>
    <lineage>
        <taxon>Eukaryota</taxon>
        <taxon>Metazoa</taxon>
        <taxon>Ecdysozoa</taxon>
        <taxon>Nematoda</taxon>
        <taxon>Chromadorea</taxon>
        <taxon>Rhabditida</taxon>
        <taxon>Spirurina</taxon>
        <taxon>Ascaridomorpha</taxon>
        <taxon>Ascaridoidea</taxon>
        <taxon>Anisakidae</taxon>
        <taxon>Anisakis</taxon>
        <taxon>Anisakis simplex complex</taxon>
    </lineage>
</organism>
<gene>
    <name evidence="1" type="ORF">ASIM_LOCUS8073</name>
</gene>
<dbReference type="WBParaSite" id="ASIM_0000832001-mRNA-1">
    <property type="protein sequence ID" value="ASIM_0000832001-mRNA-1"/>
    <property type="gene ID" value="ASIM_0000832001"/>
</dbReference>
<accession>A0A0M3JKZ3</accession>
<dbReference type="OrthoDB" id="5822489at2759"/>
<keyword evidence="2" id="KW-1185">Reference proteome</keyword>
<dbReference type="Proteomes" id="UP000267096">
    <property type="component" value="Unassembled WGS sequence"/>
</dbReference>
<dbReference type="AlphaFoldDB" id="A0A0M3JKZ3"/>
<sequence>MVTNQADVLALERLDDDKWSARSQIQQEINAIVARQPQSVQVDE</sequence>
<name>A0A0M3JKZ3_ANISI</name>
<reference evidence="1 2" key="2">
    <citation type="submission" date="2018-11" db="EMBL/GenBank/DDBJ databases">
        <authorList>
            <consortium name="Pathogen Informatics"/>
        </authorList>
    </citation>
    <scope>NUCLEOTIDE SEQUENCE [LARGE SCALE GENOMIC DNA]</scope>
</reference>
<reference evidence="3" key="1">
    <citation type="submission" date="2017-02" db="UniProtKB">
        <authorList>
            <consortium name="WormBaseParasite"/>
        </authorList>
    </citation>
    <scope>IDENTIFICATION</scope>
</reference>
<evidence type="ECO:0000313" key="1">
    <source>
        <dbReference type="EMBL" id="VDK30740.1"/>
    </source>
</evidence>